<keyword evidence="2" id="KW-1185">Reference proteome</keyword>
<name>A0ABQ9IEA8_9NEOP</name>
<gene>
    <name evidence="1" type="ORF">PR048_007243</name>
</gene>
<evidence type="ECO:0000313" key="2">
    <source>
        <dbReference type="Proteomes" id="UP001159363"/>
    </source>
</evidence>
<protein>
    <submittedName>
        <fullName evidence="1">Uncharacterized protein</fullName>
    </submittedName>
</protein>
<comment type="caution">
    <text evidence="1">The sequence shown here is derived from an EMBL/GenBank/DDBJ whole genome shotgun (WGS) entry which is preliminary data.</text>
</comment>
<organism evidence="1 2">
    <name type="scientific">Dryococelus australis</name>
    <dbReference type="NCBI Taxonomy" id="614101"/>
    <lineage>
        <taxon>Eukaryota</taxon>
        <taxon>Metazoa</taxon>
        <taxon>Ecdysozoa</taxon>
        <taxon>Arthropoda</taxon>
        <taxon>Hexapoda</taxon>
        <taxon>Insecta</taxon>
        <taxon>Pterygota</taxon>
        <taxon>Neoptera</taxon>
        <taxon>Polyneoptera</taxon>
        <taxon>Phasmatodea</taxon>
        <taxon>Verophasmatodea</taxon>
        <taxon>Anareolatae</taxon>
        <taxon>Phasmatidae</taxon>
        <taxon>Eurycanthinae</taxon>
        <taxon>Dryococelus</taxon>
    </lineage>
</organism>
<dbReference type="Proteomes" id="UP001159363">
    <property type="component" value="Chromosome 2"/>
</dbReference>
<sequence>MHNEMPPSHIYNTIYTALQFAADKSLSHSTSHSTLNVDKLLNHFQMPHDCLAAWWLSSLDVLFTLYWLHNGKKCSERTVDHNIWSSISRQNARRSRICSGDSSTLTCLKDIIKDSSGQDDICVLEQDAVNVAMKDVLTEPPSLDTLDQNLHLIGLATKMGNKLEQLNENGEQQPFGFNTSTWLL</sequence>
<reference evidence="1 2" key="1">
    <citation type="submission" date="2023-02" db="EMBL/GenBank/DDBJ databases">
        <title>LHISI_Scaffold_Assembly.</title>
        <authorList>
            <person name="Stuart O.P."/>
            <person name="Cleave R."/>
            <person name="Magrath M.J.L."/>
            <person name="Mikheyev A.S."/>
        </authorList>
    </citation>
    <scope>NUCLEOTIDE SEQUENCE [LARGE SCALE GENOMIC DNA]</scope>
    <source>
        <strain evidence="1">Daus_M_001</strain>
        <tissue evidence="1">Leg muscle</tissue>
    </source>
</reference>
<evidence type="ECO:0000313" key="1">
    <source>
        <dbReference type="EMBL" id="KAJ8894579.1"/>
    </source>
</evidence>
<proteinExistence type="predicted"/>
<accession>A0ABQ9IEA8</accession>
<dbReference type="EMBL" id="JARBHB010000002">
    <property type="protein sequence ID" value="KAJ8894579.1"/>
    <property type="molecule type" value="Genomic_DNA"/>
</dbReference>